<comment type="caution">
    <text evidence="2">The sequence shown here is derived from an EMBL/GenBank/DDBJ whole genome shotgun (WGS) entry which is preliminary data.</text>
</comment>
<reference evidence="2 3" key="1">
    <citation type="submission" date="2017-03" db="EMBL/GenBank/DDBJ databases">
        <title>Genomes of endolithic fungi from Antarctica.</title>
        <authorList>
            <person name="Coleine C."/>
            <person name="Masonjones S."/>
            <person name="Stajich J.E."/>
        </authorList>
    </citation>
    <scope>NUCLEOTIDE SEQUENCE [LARGE SCALE GENOMIC DNA]</scope>
    <source>
        <strain evidence="2 3">CCFEE 6314</strain>
    </source>
</reference>
<proteinExistence type="predicted"/>
<gene>
    <name evidence="2" type="ORF">B0A52_06143</name>
</gene>
<dbReference type="OrthoDB" id="4155438at2759"/>
<dbReference type="EMBL" id="NAJM01000020">
    <property type="protein sequence ID" value="RVX70985.1"/>
    <property type="molecule type" value="Genomic_DNA"/>
</dbReference>
<evidence type="ECO:0008006" key="4">
    <source>
        <dbReference type="Google" id="ProtNLM"/>
    </source>
</evidence>
<organism evidence="2 3">
    <name type="scientific">Exophiala mesophila</name>
    <name type="common">Black yeast-like fungus</name>
    <dbReference type="NCBI Taxonomy" id="212818"/>
    <lineage>
        <taxon>Eukaryota</taxon>
        <taxon>Fungi</taxon>
        <taxon>Dikarya</taxon>
        <taxon>Ascomycota</taxon>
        <taxon>Pezizomycotina</taxon>
        <taxon>Eurotiomycetes</taxon>
        <taxon>Chaetothyriomycetidae</taxon>
        <taxon>Chaetothyriales</taxon>
        <taxon>Herpotrichiellaceae</taxon>
        <taxon>Exophiala</taxon>
    </lineage>
</organism>
<keyword evidence="1" id="KW-0732">Signal</keyword>
<sequence>MTRNRNLFLAAAGLVLAGRAQAGVQAIWPIINLSQNYVTLSFDGENDCVYQNSGDYAHDDIDSYYAYYPNDPDDWAVAFRKFTMVSDLSSRGQAANGNYQLQPFSPGSTPDFLSFEMEMKNSGLHCFENTKTLDMSVQVGGNPVHTYRLNDAGLTHWQLYKIGPGDSDMIDLGSGGYFNWAPLTVIASLFKGKEPSYSSPEVASWGFSTIYDGLNVDDRSACILEKDVIGGTDCLTAGVALVVLPSGEITALPLPDGGHNW</sequence>
<dbReference type="AlphaFoldDB" id="A0A438N5F1"/>
<protein>
    <recommendedName>
        <fullName evidence="4">Secreted protein</fullName>
    </recommendedName>
</protein>
<name>A0A438N5F1_EXOME</name>
<feature type="chain" id="PRO_5019183123" description="Secreted protein" evidence="1">
    <location>
        <begin position="23"/>
        <end position="261"/>
    </location>
</feature>
<accession>A0A438N5F1</accession>
<dbReference type="VEuPathDB" id="FungiDB:PV10_01461"/>
<evidence type="ECO:0000313" key="2">
    <source>
        <dbReference type="EMBL" id="RVX70985.1"/>
    </source>
</evidence>
<evidence type="ECO:0000313" key="3">
    <source>
        <dbReference type="Proteomes" id="UP000288859"/>
    </source>
</evidence>
<dbReference type="Proteomes" id="UP000288859">
    <property type="component" value="Unassembled WGS sequence"/>
</dbReference>
<evidence type="ECO:0000256" key="1">
    <source>
        <dbReference type="SAM" id="SignalP"/>
    </source>
</evidence>
<feature type="signal peptide" evidence="1">
    <location>
        <begin position="1"/>
        <end position="22"/>
    </location>
</feature>